<dbReference type="InterPro" id="IPR052399">
    <property type="entry name" value="Phage_Baseplate_Assmbl_Protein"/>
</dbReference>
<accession>A0AA37T5W0</accession>
<name>A0AA37T5W0_9GAMM</name>
<dbReference type="PANTHER" id="PTHR37829:SF3">
    <property type="entry name" value="PROTEIN JAYE-RELATED"/>
    <property type="match status" value="1"/>
</dbReference>
<dbReference type="InterPro" id="IPR006949">
    <property type="entry name" value="Barrel_Baseplate_J-like"/>
</dbReference>
<evidence type="ECO:0000313" key="3">
    <source>
        <dbReference type="Proteomes" id="UP001156870"/>
    </source>
</evidence>
<dbReference type="RefSeq" id="WP_232593051.1">
    <property type="nucleotide sequence ID" value="NZ_BSPD01000039.1"/>
</dbReference>
<evidence type="ECO:0000313" key="2">
    <source>
        <dbReference type="EMBL" id="GLS26154.1"/>
    </source>
</evidence>
<feature type="domain" description="Baseplate protein J-like barrel" evidence="1">
    <location>
        <begin position="105"/>
        <end position="189"/>
    </location>
</feature>
<dbReference type="Pfam" id="PF04865">
    <property type="entry name" value="Baseplate_J"/>
    <property type="match status" value="1"/>
</dbReference>
<protein>
    <recommendedName>
        <fullName evidence="1">Baseplate protein J-like barrel domain-containing protein</fullName>
    </recommendedName>
</protein>
<dbReference type="PANTHER" id="PTHR37829">
    <property type="entry name" value="PHAGE-LIKE ELEMENT PBSX PROTEIN XKDT"/>
    <property type="match status" value="1"/>
</dbReference>
<gene>
    <name evidence="2" type="ORF">GCM10007877_18690</name>
</gene>
<organism evidence="2 3">
    <name type="scientific">Marinibactrum halimedae</name>
    <dbReference type="NCBI Taxonomy" id="1444977"/>
    <lineage>
        <taxon>Bacteria</taxon>
        <taxon>Pseudomonadati</taxon>
        <taxon>Pseudomonadota</taxon>
        <taxon>Gammaproteobacteria</taxon>
        <taxon>Cellvibrionales</taxon>
        <taxon>Cellvibrionaceae</taxon>
        <taxon>Marinibactrum</taxon>
    </lineage>
</organism>
<comment type="caution">
    <text evidence="2">The sequence shown here is derived from an EMBL/GenBank/DDBJ whole genome shotgun (WGS) entry which is preliminary data.</text>
</comment>
<keyword evidence="3" id="KW-1185">Reference proteome</keyword>
<evidence type="ECO:0000259" key="1">
    <source>
        <dbReference type="Pfam" id="PF04865"/>
    </source>
</evidence>
<reference evidence="2 3" key="1">
    <citation type="journal article" date="2014" name="Int. J. Syst. Evol. Microbiol.">
        <title>Complete genome sequence of Corynebacterium casei LMG S-19264T (=DSM 44701T), isolated from a smear-ripened cheese.</title>
        <authorList>
            <consortium name="US DOE Joint Genome Institute (JGI-PGF)"/>
            <person name="Walter F."/>
            <person name="Albersmeier A."/>
            <person name="Kalinowski J."/>
            <person name="Ruckert C."/>
        </authorList>
    </citation>
    <scope>NUCLEOTIDE SEQUENCE [LARGE SCALE GENOMIC DNA]</scope>
    <source>
        <strain evidence="2 3">NBRC 110095</strain>
    </source>
</reference>
<dbReference type="AlphaFoldDB" id="A0AA37T5W0"/>
<dbReference type="Proteomes" id="UP001156870">
    <property type="component" value="Unassembled WGS sequence"/>
</dbReference>
<dbReference type="EMBL" id="BSPD01000039">
    <property type="protein sequence ID" value="GLS26154.1"/>
    <property type="molecule type" value="Genomic_DNA"/>
</dbReference>
<proteinExistence type="predicted"/>
<sequence>MSEEFNFKGLIDEAGVPNTEAALNREFKTLADAAALNVNNNADISPFWRFVRSLAVQPVLWLLEFLVNHVLRQSFVRTATGRFLDLLAWGVGLTRKAAVAAKGQLVFTRTTADSELEIPAGFIVATDPINGAVYRVATDTLTRFAVGEFERSVNVTATGEGEAFNLAAGYYRLMPNPIDRVSVTNETDWLFVPGADEENDHDLRLRIRNQYTAVNQYHTDAVYIALISRFAGISTDNVFLEHDAPRGPGTANAYVMLDIGNPSNAFIARIQSHITDDGNHGLGDDLRIYSIPESFHEVVCELWLPREMTDQSKAQLLTGVENMIRAAFRENTDYEPTLVSPWSLFSFSRLGKELHDQFSVIENVDFNVSRITSELDIPRLGSLIVREVSV</sequence>